<organism evidence="1 2">
    <name type="scientific">Caerostris darwini</name>
    <dbReference type="NCBI Taxonomy" id="1538125"/>
    <lineage>
        <taxon>Eukaryota</taxon>
        <taxon>Metazoa</taxon>
        <taxon>Ecdysozoa</taxon>
        <taxon>Arthropoda</taxon>
        <taxon>Chelicerata</taxon>
        <taxon>Arachnida</taxon>
        <taxon>Araneae</taxon>
        <taxon>Araneomorphae</taxon>
        <taxon>Entelegynae</taxon>
        <taxon>Araneoidea</taxon>
        <taxon>Araneidae</taxon>
        <taxon>Caerostris</taxon>
    </lineage>
</organism>
<reference evidence="1 2" key="1">
    <citation type="submission" date="2021-06" db="EMBL/GenBank/DDBJ databases">
        <title>Caerostris darwini draft genome.</title>
        <authorList>
            <person name="Kono N."/>
            <person name="Arakawa K."/>
        </authorList>
    </citation>
    <scope>NUCLEOTIDE SEQUENCE [LARGE SCALE GENOMIC DNA]</scope>
</reference>
<comment type="caution">
    <text evidence="1">The sequence shown here is derived from an EMBL/GenBank/DDBJ whole genome shotgun (WGS) entry which is preliminary data.</text>
</comment>
<name>A0AAV4RUV2_9ARAC</name>
<dbReference type="AlphaFoldDB" id="A0AAV4RUV2"/>
<keyword evidence="2" id="KW-1185">Reference proteome</keyword>
<protein>
    <submittedName>
        <fullName evidence="1">Uncharacterized protein</fullName>
    </submittedName>
</protein>
<gene>
    <name evidence="1" type="ORF">CDAR_197631</name>
</gene>
<sequence>MDISNCDWISSLLSGDRESELVAILRKSKLSLPDPLEELSSNFESGVTKRVRDGKERTMTHRWDDSALPREKLNNRRITRM</sequence>
<dbReference type="Proteomes" id="UP001054837">
    <property type="component" value="Unassembled WGS sequence"/>
</dbReference>
<proteinExistence type="predicted"/>
<evidence type="ECO:0000313" key="1">
    <source>
        <dbReference type="EMBL" id="GIY24242.1"/>
    </source>
</evidence>
<evidence type="ECO:0000313" key="2">
    <source>
        <dbReference type="Proteomes" id="UP001054837"/>
    </source>
</evidence>
<accession>A0AAV4RUV2</accession>
<dbReference type="EMBL" id="BPLQ01006647">
    <property type="protein sequence ID" value="GIY24242.1"/>
    <property type="molecule type" value="Genomic_DNA"/>
</dbReference>